<dbReference type="RefSeq" id="WP_289835709.1">
    <property type="nucleotide sequence ID" value="NZ_JAUEIQ010000004.1"/>
</dbReference>
<reference evidence="3" key="1">
    <citation type="submission" date="2023-06" db="EMBL/GenBank/DDBJ databases">
        <authorList>
            <person name="Zeman M."/>
            <person name="Kubasova T."/>
            <person name="Jahodarova E."/>
            <person name="Nykrynova M."/>
            <person name="Rychlik I."/>
        </authorList>
    </citation>
    <scope>NUCLEOTIDE SEQUENCE</scope>
    <source>
        <strain evidence="3">176_SSukc20</strain>
    </source>
</reference>
<proteinExistence type="predicted"/>
<reference evidence="3" key="2">
    <citation type="submission" date="2024-05" db="EMBL/GenBank/DDBJ databases">
        <title>Identification and characterization of horizontal gene transfer across gut microbiota members of farm animals based on homology search.</title>
        <authorList>
            <person name="Schwarzerova J."/>
            <person name="Nykrynova M."/>
            <person name="Jureckova K."/>
            <person name="Cejkova D."/>
            <person name="Rychlik I."/>
        </authorList>
    </citation>
    <scope>NUCLEOTIDE SEQUENCE</scope>
    <source>
        <strain evidence="3">176_SSukc20</strain>
    </source>
</reference>
<organism evidence="3 4">
    <name type="scientific">Collinsella ihumii</name>
    <dbReference type="NCBI Taxonomy" id="1720204"/>
    <lineage>
        <taxon>Bacteria</taxon>
        <taxon>Bacillati</taxon>
        <taxon>Actinomycetota</taxon>
        <taxon>Coriobacteriia</taxon>
        <taxon>Coriobacteriales</taxon>
        <taxon>Coriobacteriaceae</taxon>
        <taxon>Collinsella</taxon>
    </lineage>
</organism>
<evidence type="ECO:0000313" key="3">
    <source>
        <dbReference type="EMBL" id="MDN0063731.1"/>
    </source>
</evidence>
<evidence type="ECO:0000313" key="4">
    <source>
        <dbReference type="Proteomes" id="UP001168435"/>
    </source>
</evidence>
<comment type="caution">
    <text evidence="3">The sequence shown here is derived from an EMBL/GenBank/DDBJ whole genome shotgun (WGS) entry which is preliminary data.</text>
</comment>
<dbReference type="InterPro" id="IPR016162">
    <property type="entry name" value="Ald_DH_N"/>
</dbReference>
<evidence type="ECO:0000256" key="2">
    <source>
        <dbReference type="SAM" id="MobiDB-lite"/>
    </source>
</evidence>
<dbReference type="SUPFAM" id="SSF53720">
    <property type="entry name" value="ALDH-like"/>
    <property type="match status" value="1"/>
</dbReference>
<dbReference type="EMBL" id="JAUEIQ010000004">
    <property type="protein sequence ID" value="MDN0063731.1"/>
    <property type="molecule type" value="Genomic_DNA"/>
</dbReference>
<evidence type="ECO:0000256" key="1">
    <source>
        <dbReference type="ARBA" id="ARBA00023002"/>
    </source>
</evidence>
<dbReference type="Gene3D" id="3.40.605.10">
    <property type="entry name" value="Aldehyde Dehydrogenase, Chain A, domain 1"/>
    <property type="match status" value="1"/>
</dbReference>
<dbReference type="InterPro" id="IPR016163">
    <property type="entry name" value="Ald_DH_C"/>
</dbReference>
<gene>
    <name evidence="3" type="ORF">QVN30_05345</name>
</gene>
<feature type="compositionally biased region" description="Low complexity" evidence="2">
    <location>
        <begin position="478"/>
        <end position="489"/>
    </location>
</feature>
<dbReference type="Proteomes" id="UP001168435">
    <property type="component" value="Unassembled WGS sequence"/>
</dbReference>
<protein>
    <submittedName>
        <fullName evidence="3">Aldehyde dehydrogenase</fullName>
    </submittedName>
</protein>
<dbReference type="InterPro" id="IPR016161">
    <property type="entry name" value="Ald_DH/histidinol_DH"/>
</dbReference>
<accession>A0ABT7XE91</accession>
<name>A0ABT7XE91_9ACTN</name>
<keyword evidence="4" id="KW-1185">Reference proteome</keyword>
<dbReference type="Gene3D" id="3.40.309.10">
    <property type="entry name" value="Aldehyde Dehydrogenase, Chain A, domain 2"/>
    <property type="match status" value="1"/>
</dbReference>
<feature type="region of interest" description="Disordered" evidence="2">
    <location>
        <begin position="475"/>
        <end position="496"/>
    </location>
</feature>
<sequence length="512" mass="54421">MALIDTDLQSVQEVRILLERAVEAQRVLEGLPEPLIDGFLCLLGEKLPSRAAECARASVAESDYGCAEDEEALVRWVLSDMLAEVRAETPASRICAGSRAPEVALSKGVAVSLLPDWLSVPTLISQLLCAVKSRSAIVFSARPRAHAACAELMHAVAEVAAACHYPLDAVGFLGTYAPEGESWLVSQGAARVVIENREGSGAATLPAPPAGTDVYRASIGNNPAFVEATADLAHAADEIVSGASFACGLLPGAEQSVVVEAAVADAFAAVLRARGCQFLSHEEGERLARVMFAPDGSPYPELIGKTARDLAQRADIAVAENCRVLVVERPYVSTRSVLSGVKYGPVISLYVEENWRDACEKCIELILAGGRGNALAIFSRDPEVIEQFIVKKPVGRVLVNVSTGLGGIGWHADLPRTLTMTGWERATTSELGVTYRDFIRHRQVGIGFTPEDARLLEEARACQGTCAIPAAAARESHPSAGASARAAAPEPHDSSDWFSRFLESVNTLGNEE</sequence>
<keyword evidence="1" id="KW-0560">Oxidoreductase</keyword>